<reference evidence="1" key="1">
    <citation type="submission" date="2014-05" db="EMBL/GenBank/DDBJ databases">
        <title>The transcriptome of the halophilic microalga Tetraselmis sp. GSL018 isolated from the Great Salt Lake, Utah.</title>
        <authorList>
            <person name="Jinkerson R.E."/>
            <person name="D'Adamo S."/>
            <person name="Posewitz M.C."/>
        </authorList>
    </citation>
    <scope>NUCLEOTIDE SEQUENCE</scope>
    <source>
        <strain evidence="1">GSL018</strain>
    </source>
</reference>
<sequence length="39" mass="3981">MGHDRPARLGLTCIGSSKRQPTAPLSVCPSVVLSAGMSV</sequence>
<dbReference type="EMBL" id="GBEZ01004298">
    <property type="protein sequence ID" value="JAC80906.1"/>
    <property type="molecule type" value="Transcribed_RNA"/>
</dbReference>
<protein>
    <submittedName>
        <fullName evidence="1">Uncharacterized protein</fullName>
    </submittedName>
</protein>
<dbReference type="AlphaFoldDB" id="A0A061SDS5"/>
<organism evidence="1">
    <name type="scientific">Tetraselmis sp. GSL018</name>
    <dbReference type="NCBI Taxonomy" id="582737"/>
    <lineage>
        <taxon>Eukaryota</taxon>
        <taxon>Viridiplantae</taxon>
        <taxon>Chlorophyta</taxon>
        <taxon>core chlorophytes</taxon>
        <taxon>Chlorodendrophyceae</taxon>
        <taxon>Chlorodendrales</taxon>
        <taxon>Chlorodendraceae</taxon>
        <taxon>Tetraselmis</taxon>
    </lineage>
</organism>
<evidence type="ECO:0000313" key="1">
    <source>
        <dbReference type="EMBL" id="JAC80906.1"/>
    </source>
</evidence>
<name>A0A061SDS5_9CHLO</name>
<proteinExistence type="predicted"/>
<accession>A0A061SDS5</accession>
<gene>
    <name evidence="1" type="ORF">TSPGSL018_9128</name>
</gene>